<name>A0ABV0D8L2_9GAMM</name>
<dbReference type="SUPFAM" id="SSF53474">
    <property type="entry name" value="alpha/beta-Hydrolases"/>
    <property type="match status" value="1"/>
</dbReference>
<organism evidence="1 2">
    <name type="scientific">Psychrobacter proteolyticus</name>
    <dbReference type="NCBI Taxonomy" id="147825"/>
    <lineage>
        <taxon>Bacteria</taxon>
        <taxon>Pseudomonadati</taxon>
        <taxon>Pseudomonadota</taxon>
        <taxon>Gammaproteobacteria</taxon>
        <taxon>Moraxellales</taxon>
        <taxon>Moraxellaceae</taxon>
        <taxon>Psychrobacter</taxon>
    </lineage>
</organism>
<keyword evidence="1" id="KW-0378">Hydrolase</keyword>
<protein>
    <submittedName>
        <fullName evidence="1">Alpha/beta hydrolase</fullName>
    </submittedName>
</protein>
<dbReference type="Gene3D" id="3.40.50.1820">
    <property type="entry name" value="alpha/beta hydrolase"/>
    <property type="match status" value="1"/>
</dbReference>
<gene>
    <name evidence="1" type="ORF">ABFV72_11670</name>
</gene>
<reference evidence="1 2" key="1">
    <citation type="submission" date="2024-05" db="EMBL/GenBank/DDBJ databases">
        <title>Genome sequencing of Marine Estuary Bacteria, Pseudoalteromonas distincta strain FA, Psychrobacter proteolyticus strain EA, and Shewanella baltica strain CA.</title>
        <authorList>
            <person name="Dieffenbach S.A."/>
            <person name="Maclea K.S."/>
        </authorList>
    </citation>
    <scope>NUCLEOTIDE SEQUENCE [LARGE SCALE GENOMIC DNA]</scope>
    <source>
        <strain evidence="1 2">EA</strain>
    </source>
</reference>
<dbReference type="InterPro" id="IPR029058">
    <property type="entry name" value="AB_hydrolase_fold"/>
</dbReference>
<dbReference type="EMBL" id="JBDLOB010000008">
    <property type="protein sequence ID" value="MEN8626668.1"/>
    <property type="molecule type" value="Genomic_DNA"/>
</dbReference>
<proteinExistence type="predicted"/>
<evidence type="ECO:0000313" key="2">
    <source>
        <dbReference type="Proteomes" id="UP001414441"/>
    </source>
</evidence>
<dbReference type="GO" id="GO:0016787">
    <property type="term" value="F:hydrolase activity"/>
    <property type="evidence" value="ECO:0007669"/>
    <property type="project" value="UniProtKB-KW"/>
</dbReference>
<comment type="caution">
    <text evidence="1">The sequence shown here is derived from an EMBL/GenBank/DDBJ whole genome shotgun (WGS) entry which is preliminary data.</text>
</comment>
<evidence type="ECO:0000313" key="1">
    <source>
        <dbReference type="EMBL" id="MEN8626668.1"/>
    </source>
</evidence>
<keyword evidence="2" id="KW-1185">Reference proteome</keyword>
<dbReference type="RefSeq" id="WP_347163840.1">
    <property type="nucleotide sequence ID" value="NZ_JBDLOB010000008.1"/>
</dbReference>
<dbReference type="Proteomes" id="UP001414441">
    <property type="component" value="Unassembled WGS sequence"/>
</dbReference>
<accession>A0ABV0D8L2</accession>
<sequence>MPKLGADIARSADDVIHRTGVFVIPKAGHSVALEQPEIINRYIIDFISSHS</sequence>